<proteinExistence type="predicted"/>
<comment type="caution">
    <text evidence="1">The sequence shown here is derived from an EMBL/GenBank/DDBJ whole genome shotgun (WGS) entry which is preliminary data.</text>
</comment>
<dbReference type="Proteomes" id="UP000190064">
    <property type="component" value="Unassembled WGS sequence"/>
</dbReference>
<reference evidence="1" key="1">
    <citation type="submission" date="2017-02" db="EMBL/GenBank/DDBJ databases">
        <title>Draft Genome Sequence of the Salt Water Bacterium Oceanospirillum linum ATCC 11336.</title>
        <authorList>
            <person name="Trachtenberg A.M."/>
            <person name="Carney J.G."/>
            <person name="Linnane J.D."/>
            <person name="Rheaume B.A."/>
            <person name="Pitts N.L."/>
            <person name="Mykles D.L."/>
            <person name="Maclea K.S."/>
        </authorList>
    </citation>
    <scope>NUCLEOTIDE SEQUENCE [LARGE SCALE GENOMIC DNA]</scope>
    <source>
        <strain evidence="1">ATCC 11336</strain>
    </source>
</reference>
<dbReference type="Pfam" id="PF08907">
    <property type="entry name" value="DUF1853"/>
    <property type="match status" value="1"/>
</dbReference>
<sequence length="324" mass="37570">MYSPEIFQHQAVRDLVWLLTTQQLCHCTAESWQIPPPDWDSLIQLDQCPKTIEAYLSGKKAQRLGHYHEQLWLFYFRQHPSLQLLASNLVIQGEQRTLGEFDVLVLDHRDGLIWHLELAIKFYLGTQTGWGSPEKWSHWLGAACQDSMEHKWQRLFTQQLTLSEDKEVRRKLSEHTGENGVYLIPDRSSALTRGCLFYPGSAAEGVLPEPEGMNPNHQKGQWITLKQWLKQKDQRTNYQWRVCRKPHWMAPIVAPEWLSETVLTERLVSALKTSPEATEAAVRKKNKKPQIGAEGMLLENRSGERLFVVADNWPGYLPLPWSRL</sequence>
<protein>
    <recommendedName>
        <fullName evidence="3">DUF1853 domain-containing protein</fullName>
    </recommendedName>
</protein>
<dbReference type="STRING" id="966.BTA35_0211995"/>
<dbReference type="RefSeq" id="WP_078320059.1">
    <property type="nucleotide sequence ID" value="NZ_FXTS01000006.1"/>
</dbReference>
<gene>
    <name evidence="1" type="ORF">BTA35_0211995</name>
</gene>
<dbReference type="EMBL" id="MTSD02000005">
    <property type="protein sequence ID" value="OOV86611.1"/>
    <property type="molecule type" value="Genomic_DNA"/>
</dbReference>
<accession>A0A1T1H9R5</accession>
<evidence type="ECO:0000313" key="2">
    <source>
        <dbReference type="Proteomes" id="UP000190064"/>
    </source>
</evidence>
<organism evidence="1 2">
    <name type="scientific">Oceanospirillum linum</name>
    <dbReference type="NCBI Taxonomy" id="966"/>
    <lineage>
        <taxon>Bacteria</taxon>
        <taxon>Pseudomonadati</taxon>
        <taxon>Pseudomonadota</taxon>
        <taxon>Gammaproteobacteria</taxon>
        <taxon>Oceanospirillales</taxon>
        <taxon>Oceanospirillaceae</taxon>
        <taxon>Oceanospirillum</taxon>
    </lineage>
</organism>
<evidence type="ECO:0008006" key="3">
    <source>
        <dbReference type="Google" id="ProtNLM"/>
    </source>
</evidence>
<keyword evidence="2" id="KW-1185">Reference proteome</keyword>
<evidence type="ECO:0000313" key="1">
    <source>
        <dbReference type="EMBL" id="OOV86611.1"/>
    </source>
</evidence>
<dbReference type="InterPro" id="IPR015003">
    <property type="entry name" value="DUF1853"/>
</dbReference>
<name>A0A1T1H9R5_OCELI</name>
<dbReference type="AlphaFoldDB" id="A0A1T1H9R5"/>